<dbReference type="SMART" id="SM00504">
    <property type="entry name" value="Ubox"/>
    <property type="match status" value="1"/>
</dbReference>
<comment type="caution">
    <text evidence="7">The sequence shown here is derived from an EMBL/GenBank/DDBJ whole genome shotgun (WGS) entry which is preliminary data.</text>
</comment>
<evidence type="ECO:0000313" key="8">
    <source>
        <dbReference type="Proteomes" id="UP000076874"/>
    </source>
</evidence>
<dbReference type="GO" id="GO:0043161">
    <property type="term" value="P:proteasome-mediated ubiquitin-dependent protein catabolic process"/>
    <property type="evidence" value="ECO:0007669"/>
    <property type="project" value="TreeGrafter"/>
</dbReference>
<dbReference type="InterPro" id="IPR003613">
    <property type="entry name" value="Ubox_domain"/>
</dbReference>
<keyword evidence="8" id="KW-1185">Reference proteome</keyword>
<dbReference type="GO" id="GO:0071218">
    <property type="term" value="P:cellular response to misfolded protein"/>
    <property type="evidence" value="ECO:0007669"/>
    <property type="project" value="TreeGrafter"/>
</dbReference>
<keyword evidence="4" id="KW-0833">Ubl conjugation pathway</keyword>
<evidence type="ECO:0000256" key="1">
    <source>
        <dbReference type="ARBA" id="ARBA00000900"/>
    </source>
</evidence>
<evidence type="ECO:0000256" key="3">
    <source>
        <dbReference type="ARBA" id="ARBA00022737"/>
    </source>
</evidence>
<dbReference type="Gene3D" id="3.30.40.10">
    <property type="entry name" value="Zinc/RING finger domain, C3HC4 (zinc finger)"/>
    <property type="match status" value="1"/>
</dbReference>
<dbReference type="GO" id="GO:0051087">
    <property type="term" value="F:protein-folding chaperone binding"/>
    <property type="evidence" value="ECO:0007669"/>
    <property type="project" value="TreeGrafter"/>
</dbReference>
<dbReference type="Pfam" id="PF04564">
    <property type="entry name" value="U-box"/>
    <property type="match status" value="1"/>
</dbReference>
<evidence type="ECO:0000256" key="2">
    <source>
        <dbReference type="ARBA" id="ARBA00022679"/>
    </source>
</evidence>
<accession>A0A167YX31</accession>
<dbReference type="InterPro" id="IPR019734">
    <property type="entry name" value="TPR_rpt"/>
</dbReference>
<dbReference type="SMART" id="SM00028">
    <property type="entry name" value="TPR"/>
    <property type="match status" value="3"/>
</dbReference>
<dbReference type="Pfam" id="PF13432">
    <property type="entry name" value="TPR_16"/>
    <property type="match status" value="1"/>
</dbReference>
<dbReference type="PANTHER" id="PTHR46803">
    <property type="entry name" value="E3 UBIQUITIN-PROTEIN LIGASE CHIP"/>
    <property type="match status" value="1"/>
</dbReference>
<keyword evidence="5" id="KW-0697">Rotamase</keyword>
<comment type="catalytic activity">
    <reaction evidence="1">
        <text>S-ubiquitinyl-[E2 ubiquitin-conjugating enzyme]-L-cysteine + [acceptor protein]-L-lysine = [E2 ubiquitin-conjugating enzyme]-L-cysteine + N(6)-ubiquitinyl-[acceptor protein]-L-lysine.</text>
        <dbReference type="EC" id="2.3.2.27"/>
    </reaction>
</comment>
<dbReference type="InterPro" id="IPR011990">
    <property type="entry name" value="TPR-like_helical_dom_sf"/>
</dbReference>
<sequence>MAGRAITLKEEGNRHFQRGDYTGAEGLYSEAIIADSKNAALYTNRALVRLKLEMWDSVVNDCKACLDLAPDNMKAHYYLSQAELSLKDYEAALAHGKRAQELCIQTEDKSITNITNHILACKKARWEDKEKRRVREGGQLETEVVALMERERDEALNAAESDADRHELAEEWARKLQQLRDTFERSRSASEKKRRVPEWAVDDITFGIMVDPVITKTGKSYERAAILEHLRRQCTDPLTREPLTTADLRPNRGLKMACEEFLDENGWAVDW</sequence>
<proteinExistence type="predicted"/>
<dbReference type="EMBL" id="AZHD01000002">
    <property type="protein sequence ID" value="OAA66798.1"/>
    <property type="molecule type" value="Genomic_DNA"/>
</dbReference>
<feature type="domain" description="U-box" evidence="6">
    <location>
        <begin position="195"/>
        <end position="268"/>
    </location>
</feature>
<name>A0A167YX31_9HYPO</name>
<dbReference type="Gene3D" id="1.25.40.10">
    <property type="entry name" value="Tetratricopeptide repeat domain"/>
    <property type="match status" value="1"/>
</dbReference>
<dbReference type="InterPro" id="IPR013083">
    <property type="entry name" value="Znf_RING/FYVE/PHD"/>
</dbReference>
<reference evidence="7 8" key="1">
    <citation type="journal article" date="2016" name="Genome Biol. Evol.">
        <title>Divergent and convergent evolution of fungal pathogenicity.</title>
        <authorList>
            <person name="Shang Y."/>
            <person name="Xiao G."/>
            <person name="Zheng P."/>
            <person name="Cen K."/>
            <person name="Zhan S."/>
            <person name="Wang C."/>
        </authorList>
    </citation>
    <scope>NUCLEOTIDE SEQUENCE [LARGE SCALE GENOMIC DNA]</scope>
    <source>
        <strain evidence="7 8">RCEF 264</strain>
    </source>
</reference>
<dbReference type="GO" id="GO:0045862">
    <property type="term" value="P:positive regulation of proteolysis"/>
    <property type="evidence" value="ECO:0007669"/>
    <property type="project" value="TreeGrafter"/>
</dbReference>
<dbReference type="PROSITE" id="PS51698">
    <property type="entry name" value="U_BOX"/>
    <property type="match status" value="1"/>
</dbReference>
<evidence type="ECO:0000256" key="4">
    <source>
        <dbReference type="ARBA" id="ARBA00022786"/>
    </source>
</evidence>
<dbReference type="SUPFAM" id="SSF57850">
    <property type="entry name" value="RING/U-box"/>
    <property type="match status" value="1"/>
</dbReference>
<dbReference type="PANTHER" id="PTHR46803:SF2">
    <property type="entry name" value="E3 UBIQUITIN-PROTEIN LIGASE CHIP"/>
    <property type="match status" value="1"/>
</dbReference>
<dbReference type="GO" id="GO:0005737">
    <property type="term" value="C:cytoplasm"/>
    <property type="evidence" value="ECO:0007669"/>
    <property type="project" value="TreeGrafter"/>
</dbReference>
<evidence type="ECO:0000256" key="5">
    <source>
        <dbReference type="ARBA" id="ARBA00023110"/>
    </source>
</evidence>
<keyword evidence="3" id="KW-0677">Repeat</keyword>
<gene>
    <name evidence="7" type="ORF">SPI_01374</name>
</gene>
<dbReference type="GO" id="GO:0000209">
    <property type="term" value="P:protein polyubiquitination"/>
    <property type="evidence" value="ECO:0007669"/>
    <property type="project" value="TreeGrafter"/>
</dbReference>
<dbReference type="SUPFAM" id="SSF48452">
    <property type="entry name" value="TPR-like"/>
    <property type="match status" value="1"/>
</dbReference>
<keyword evidence="5" id="KW-0413">Isomerase</keyword>
<evidence type="ECO:0000313" key="7">
    <source>
        <dbReference type="EMBL" id="OAA66798.1"/>
    </source>
</evidence>
<dbReference type="GO" id="GO:0006515">
    <property type="term" value="P:protein quality control for misfolded or incompletely synthesized proteins"/>
    <property type="evidence" value="ECO:0007669"/>
    <property type="project" value="TreeGrafter"/>
</dbReference>
<dbReference type="GO" id="GO:0003755">
    <property type="term" value="F:peptidyl-prolyl cis-trans isomerase activity"/>
    <property type="evidence" value="ECO:0007669"/>
    <property type="project" value="UniProtKB-KW"/>
</dbReference>
<protein>
    <submittedName>
        <fullName evidence="7">U-box domain-containing protein</fullName>
    </submittedName>
</protein>
<dbReference type="OrthoDB" id="629492at2759"/>
<dbReference type="STRING" id="1081102.A0A167YX31"/>
<evidence type="ECO:0000259" key="6">
    <source>
        <dbReference type="PROSITE" id="PS51698"/>
    </source>
</evidence>
<dbReference type="Proteomes" id="UP000076874">
    <property type="component" value="Unassembled WGS sequence"/>
</dbReference>
<dbReference type="GO" id="GO:0061630">
    <property type="term" value="F:ubiquitin protein ligase activity"/>
    <property type="evidence" value="ECO:0007669"/>
    <property type="project" value="UniProtKB-EC"/>
</dbReference>
<dbReference type="AlphaFoldDB" id="A0A167YX31"/>
<organism evidence="7 8">
    <name type="scientific">Niveomyces insectorum RCEF 264</name>
    <dbReference type="NCBI Taxonomy" id="1081102"/>
    <lineage>
        <taxon>Eukaryota</taxon>
        <taxon>Fungi</taxon>
        <taxon>Dikarya</taxon>
        <taxon>Ascomycota</taxon>
        <taxon>Pezizomycotina</taxon>
        <taxon>Sordariomycetes</taxon>
        <taxon>Hypocreomycetidae</taxon>
        <taxon>Hypocreales</taxon>
        <taxon>Cordycipitaceae</taxon>
        <taxon>Niveomyces</taxon>
    </lineage>
</organism>
<keyword evidence="2" id="KW-0808">Transferase</keyword>